<evidence type="ECO:0000256" key="1">
    <source>
        <dbReference type="SAM" id="Coils"/>
    </source>
</evidence>
<name>A0ABQ8B0W2_BRANA</name>
<evidence type="ECO:0000313" key="3">
    <source>
        <dbReference type="EMBL" id="KAH0898456.1"/>
    </source>
</evidence>
<reference evidence="3 4" key="1">
    <citation type="submission" date="2021-05" db="EMBL/GenBank/DDBJ databases">
        <title>Genome Assembly of Synthetic Allotetraploid Brassica napus Reveals Homoeologous Exchanges between Subgenomes.</title>
        <authorList>
            <person name="Davis J.T."/>
        </authorList>
    </citation>
    <scope>NUCLEOTIDE SEQUENCE [LARGE SCALE GENOMIC DNA]</scope>
    <source>
        <strain evidence="4">cv. Da-Ae</strain>
        <tissue evidence="3">Seedling</tissue>
    </source>
</reference>
<evidence type="ECO:0000256" key="2">
    <source>
        <dbReference type="SAM" id="MobiDB-lite"/>
    </source>
</evidence>
<feature type="coiled-coil region" evidence="1">
    <location>
        <begin position="4"/>
        <end position="38"/>
    </location>
</feature>
<sequence>MERLQEVKEEVAEEAKIRKKMEDELKKMLEDIKLLKEFVSFANIVAENSAAGGGSVTDSSVSVADSVADNSAAGLGSIYGSNSTGVGSVSGNVTESSPSAAGSSRISNSVAFSGAGKCSATSVVSNL</sequence>
<dbReference type="EMBL" id="JAGKQM010000012">
    <property type="protein sequence ID" value="KAH0898456.1"/>
    <property type="molecule type" value="Genomic_DNA"/>
</dbReference>
<comment type="caution">
    <text evidence="3">The sequence shown here is derived from an EMBL/GenBank/DDBJ whole genome shotgun (WGS) entry which is preliminary data.</text>
</comment>
<keyword evidence="4" id="KW-1185">Reference proteome</keyword>
<accession>A0ABQ8B0W2</accession>
<proteinExistence type="predicted"/>
<protein>
    <recommendedName>
        <fullName evidence="5">RAB6-interacting golgin</fullName>
    </recommendedName>
</protein>
<keyword evidence="1" id="KW-0175">Coiled coil</keyword>
<evidence type="ECO:0008006" key="5">
    <source>
        <dbReference type="Google" id="ProtNLM"/>
    </source>
</evidence>
<evidence type="ECO:0000313" key="4">
    <source>
        <dbReference type="Proteomes" id="UP000824890"/>
    </source>
</evidence>
<organism evidence="3 4">
    <name type="scientific">Brassica napus</name>
    <name type="common">Rape</name>
    <dbReference type="NCBI Taxonomy" id="3708"/>
    <lineage>
        <taxon>Eukaryota</taxon>
        <taxon>Viridiplantae</taxon>
        <taxon>Streptophyta</taxon>
        <taxon>Embryophyta</taxon>
        <taxon>Tracheophyta</taxon>
        <taxon>Spermatophyta</taxon>
        <taxon>Magnoliopsida</taxon>
        <taxon>eudicotyledons</taxon>
        <taxon>Gunneridae</taxon>
        <taxon>Pentapetalae</taxon>
        <taxon>rosids</taxon>
        <taxon>malvids</taxon>
        <taxon>Brassicales</taxon>
        <taxon>Brassicaceae</taxon>
        <taxon>Brassiceae</taxon>
        <taxon>Brassica</taxon>
    </lineage>
</organism>
<gene>
    <name evidence="3" type="ORF">HID58_048024</name>
</gene>
<feature type="region of interest" description="Disordered" evidence="2">
    <location>
        <begin position="87"/>
        <end position="106"/>
    </location>
</feature>
<dbReference type="Proteomes" id="UP000824890">
    <property type="component" value="Unassembled WGS sequence"/>
</dbReference>